<keyword evidence="7" id="KW-0378">Hydrolase</keyword>
<dbReference type="InterPro" id="IPR050611">
    <property type="entry name" value="ABCF"/>
</dbReference>
<comment type="caution">
    <text evidence="7">The sequence shown here is derived from an EMBL/GenBank/DDBJ whole genome shotgun (WGS) entry which is preliminary data.</text>
</comment>
<dbReference type="Pfam" id="PF00005">
    <property type="entry name" value="ABC_tran"/>
    <property type="match status" value="1"/>
</dbReference>
<sequence>MSSCGSASTISSSVRAWPRRPRSQREHRKKREPGAFGVRLESRLGAIPLAFCRAHFLFLSSATARLSAALVRSGAKKNTSADSLDVSGLQLGDANSKDGVADRSCVGVLTSDPKSRDIKIESFTLSFHGRLLIQDATIELNFGRRYGLLGANGSGKSTFLQCLAARDVPIPEHTDVRAAEPREARWRGTRRPIACTKDSPAALQIYLLSEEAPPSDLDAVSYVVSEAELEVKRLEHEVEQILEQEDGAENPLLHDIYDRIESLDPNTFESRAATLLNGLGFTKSLITKPTKDLSGGWRMRVALARALFVKPTLLLLDEPSEFFLSRDQRRIAHRVGLVGGTDQLRLTGVPSGVKLFTIANHLDFEACVWLEEYLKTYDRILVLISHSQDFLNNVCTNMMVLHRKRVCVWARRRSSMSFA</sequence>
<keyword evidence="1" id="KW-0677">Repeat</keyword>
<dbReference type="SMART" id="SM00382">
    <property type="entry name" value="AAA"/>
    <property type="match status" value="1"/>
</dbReference>
<accession>A0A8H7ZNL0</accession>
<keyword evidence="2" id="KW-0547">Nucleotide-binding</keyword>
<dbReference type="PROSITE" id="PS00211">
    <property type="entry name" value="ABC_TRANSPORTER_1"/>
    <property type="match status" value="1"/>
</dbReference>
<dbReference type="PANTHER" id="PTHR19211">
    <property type="entry name" value="ATP-BINDING TRANSPORT PROTEIN-RELATED"/>
    <property type="match status" value="1"/>
</dbReference>
<dbReference type="Gene3D" id="3.40.50.300">
    <property type="entry name" value="P-loop containing nucleotide triphosphate hydrolases"/>
    <property type="match status" value="1"/>
</dbReference>
<evidence type="ECO:0000256" key="2">
    <source>
        <dbReference type="ARBA" id="ARBA00022741"/>
    </source>
</evidence>
<protein>
    <submittedName>
        <fullName evidence="7">P-loop containing nucleoside triphosphate hydrolase protein</fullName>
    </submittedName>
</protein>
<evidence type="ECO:0000256" key="3">
    <source>
        <dbReference type="ARBA" id="ARBA00022840"/>
    </source>
</evidence>
<dbReference type="AlphaFoldDB" id="A0A8H7ZNL0"/>
<keyword evidence="8" id="KW-1185">Reference proteome</keyword>
<evidence type="ECO:0000256" key="1">
    <source>
        <dbReference type="ARBA" id="ARBA00022737"/>
    </source>
</evidence>
<feature type="compositionally biased region" description="Low complexity" evidence="5">
    <location>
        <begin position="1"/>
        <end position="13"/>
    </location>
</feature>
<evidence type="ECO:0000256" key="5">
    <source>
        <dbReference type="SAM" id="MobiDB-lite"/>
    </source>
</evidence>
<evidence type="ECO:0000256" key="4">
    <source>
        <dbReference type="SAM" id="Coils"/>
    </source>
</evidence>
<dbReference type="SUPFAM" id="SSF52540">
    <property type="entry name" value="P-loop containing nucleoside triphosphate hydrolases"/>
    <property type="match status" value="2"/>
</dbReference>
<dbReference type="InterPro" id="IPR027417">
    <property type="entry name" value="P-loop_NTPase"/>
</dbReference>
<organism evidence="7 8">
    <name type="scientific">Olpidium bornovanus</name>
    <dbReference type="NCBI Taxonomy" id="278681"/>
    <lineage>
        <taxon>Eukaryota</taxon>
        <taxon>Fungi</taxon>
        <taxon>Fungi incertae sedis</taxon>
        <taxon>Olpidiomycota</taxon>
        <taxon>Olpidiomycotina</taxon>
        <taxon>Olpidiomycetes</taxon>
        <taxon>Olpidiales</taxon>
        <taxon>Olpidiaceae</taxon>
        <taxon>Olpidium</taxon>
    </lineage>
</organism>
<dbReference type="GO" id="GO:0016887">
    <property type="term" value="F:ATP hydrolysis activity"/>
    <property type="evidence" value="ECO:0007669"/>
    <property type="project" value="InterPro"/>
</dbReference>
<dbReference type="OrthoDB" id="2110130at2759"/>
<dbReference type="CDD" id="cd03221">
    <property type="entry name" value="ABCF_EF-3"/>
    <property type="match status" value="1"/>
</dbReference>
<gene>
    <name evidence="7" type="ORF">BJ554DRAFT_3901</name>
</gene>
<evidence type="ECO:0000313" key="8">
    <source>
        <dbReference type="Proteomes" id="UP000673691"/>
    </source>
</evidence>
<evidence type="ECO:0000313" key="7">
    <source>
        <dbReference type="EMBL" id="KAG5456375.1"/>
    </source>
</evidence>
<dbReference type="InterPro" id="IPR003593">
    <property type="entry name" value="AAA+_ATPase"/>
</dbReference>
<name>A0A8H7ZNL0_9FUNG</name>
<evidence type="ECO:0000259" key="6">
    <source>
        <dbReference type="PROSITE" id="PS50893"/>
    </source>
</evidence>
<feature type="region of interest" description="Disordered" evidence="5">
    <location>
        <begin position="1"/>
        <end position="34"/>
    </location>
</feature>
<feature type="coiled-coil region" evidence="4">
    <location>
        <begin position="217"/>
        <end position="244"/>
    </location>
</feature>
<dbReference type="InterPro" id="IPR003439">
    <property type="entry name" value="ABC_transporter-like_ATP-bd"/>
</dbReference>
<feature type="domain" description="ABC transporter" evidence="6">
    <location>
        <begin position="118"/>
        <end position="410"/>
    </location>
</feature>
<reference evidence="7 8" key="1">
    <citation type="journal article" name="Sci. Rep.">
        <title>Genome-scale phylogenetic analyses confirm Olpidium as the closest living zoosporic fungus to the non-flagellated, terrestrial fungi.</title>
        <authorList>
            <person name="Chang Y."/>
            <person name="Rochon D."/>
            <person name="Sekimoto S."/>
            <person name="Wang Y."/>
            <person name="Chovatia M."/>
            <person name="Sandor L."/>
            <person name="Salamov A."/>
            <person name="Grigoriev I.V."/>
            <person name="Stajich J.E."/>
            <person name="Spatafora J.W."/>
        </authorList>
    </citation>
    <scope>NUCLEOTIDE SEQUENCE [LARGE SCALE GENOMIC DNA]</scope>
    <source>
        <strain evidence="7">S191</strain>
    </source>
</reference>
<dbReference type="PROSITE" id="PS50893">
    <property type="entry name" value="ABC_TRANSPORTER_2"/>
    <property type="match status" value="1"/>
</dbReference>
<feature type="compositionally biased region" description="Basic residues" evidence="5">
    <location>
        <begin position="17"/>
        <end position="31"/>
    </location>
</feature>
<dbReference type="GO" id="GO:0005524">
    <property type="term" value="F:ATP binding"/>
    <property type="evidence" value="ECO:0007669"/>
    <property type="project" value="UniProtKB-KW"/>
</dbReference>
<dbReference type="PANTHER" id="PTHR19211:SF15">
    <property type="entry name" value="ATP-BINDING CASSETTE SUB-FAMILY F MEMBER 2"/>
    <property type="match status" value="1"/>
</dbReference>
<proteinExistence type="predicted"/>
<keyword evidence="3" id="KW-0067">ATP-binding</keyword>
<dbReference type="InterPro" id="IPR017871">
    <property type="entry name" value="ABC_transporter-like_CS"/>
</dbReference>
<dbReference type="Proteomes" id="UP000673691">
    <property type="component" value="Unassembled WGS sequence"/>
</dbReference>
<keyword evidence="4" id="KW-0175">Coiled coil</keyword>
<dbReference type="EMBL" id="JAEFCI010011846">
    <property type="protein sequence ID" value="KAG5456375.1"/>
    <property type="molecule type" value="Genomic_DNA"/>
</dbReference>